<gene>
    <name evidence="3" type="ORF">WICANDRAFT_80161</name>
</gene>
<proteinExistence type="predicted"/>
<dbReference type="Proteomes" id="UP000094112">
    <property type="component" value="Unassembled WGS sequence"/>
</dbReference>
<dbReference type="OrthoDB" id="437078at2759"/>
<dbReference type="Pfam" id="PF07962">
    <property type="entry name" value="Swi3"/>
    <property type="match status" value="1"/>
</dbReference>
<feature type="compositionally biased region" description="Basic and acidic residues" evidence="1">
    <location>
        <begin position="209"/>
        <end position="235"/>
    </location>
</feature>
<evidence type="ECO:0000313" key="3">
    <source>
        <dbReference type="EMBL" id="ODQ57999.1"/>
    </source>
</evidence>
<reference evidence="3 4" key="1">
    <citation type="journal article" date="2016" name="Proc. Natl. Acad. Sci. U.S.A.">
        <title>Comparative genomics of biotechnologically important yeasts.</title>
        <authorList>
            <person name="Riley R."/>
            <person name="Haridas S."/>
            <person name="Wolfe K.H."/>
            <person name="Lopes M.R."/>
            <person name="Hittinger C.T."/>
            <person name="Goeker M."/>
            <person name="Salamov A.A."/>
            <person name="Wisecaver J.H."/>
            <person name="Long T.M."/>
            <person name="Calvey C.H."/>
            <person name="Aerts A.L."/>
            <person name="Barry K.W."/>
            <person name="Choi C."/>
            <person name="Clum A."/>
            <person name="Coughlan A.Y."/>
            <person name="Deshpande S."/>
            <person name="Douglass A.P."/>
            <person name="Hanson S.J."/>
            <person name="Klenk H.-P."/>
            <person name="LaButti K.M."/>
            <person name="Lapidus A."/>
            <person name="Lindquist E.A."/>
            <person name="Lipzen A.M."/>
            <person name="Meier-Kolthoff J.P."/>
            <person name="Ohm R.A."/>
            <person name="Otillar R.P."/>
            <person name="Pangilinan J.L."/>
            <person name="Peng Y."/>
            <person name="Rokas A."/>
            <person name="Rosa C.A."/>
            <person name="Scheuner C."/>
            <person name="Sibirny A.A."/>
            <person name="Slot J.C."/>
            <person name="Stielow J.B."/>
            <person name="Sun H."/>
            <person name="Kurtzman C.P."/>
            <person name="Blackwell M."/>
            <person name="Grigoriev I.V."/>
            <person name="Jeffries T.W."/>
        </authorList>
    </citation>
    <scope>NUCLEOTIDE SEQUENCE [LARGE SCALE GENOMIC DNA]</scope>
    <source>
        <strain evidence="4">ATCC 58044 / CBS 1984 / NCYC 433 / NRRL Y-366-8</strain>
    </source>
</reference>
<feature type="compositionally biased region" description="Acidic residues" evidence="1">
    <location>
        <begin position="149"/>
        <end position="165"/>
    </location>
</feature>
<dbReference type="GeneID" id="30202261"/>
<evidence type="ECO:0000313" key="4">
    <source>
        <dbReference type="Proteomes" id="UP000094112"/>
    </source>
</evidence>
<keyword evidence="4" id="KW-1185">Reference proteome</keyword>
<evidence type="ECO:0000259" key="2">
    <source>
        <dbReference type="Pfam" id="PF07962"/>
    </source>
</evidence>
<dbReference type="STRING" id="683960.A0A1E3NXS6"/>
<accession>A0A1E3NXS6</accession>
<name>A0A1E3NXS6_WICAA</name>
<feature type="domain" description="Chromosome segregation in meiosis protein 3" evidence="2">
    <location>
        <begin position="35"/>
        <end position="117"/>
    </location>
</feature>
<feature type="compositionally biased region" description="Acidic residues" evidence="1">
    <location>
        <begin position="180"/>
        <end position="190"/>
    </location>
</feature>
<feature type="compositionally biased region" description="Acidic residues" evidence="1">
    <location>
        <begin position="243"/>
        <end position="257"/>
    </location>
</feature>
<dbReference type="RefSeq" id="XP_019037206.1">
    <property type="nucleotide sequence ID" value="XM_019185015.1"/>
</dbReference>
<dbReference type="GO" id="GO:0031297">
    <property type="term" value="P:replication fork processing"/>
    <property type="evidence" value="ECO:0007669"/>
    <property type="project" value="InterPro"/>
</dbReference>
<protein>
    <recommendedName>
        <fullName evidence="2">Chromosome segregation in meiosis protein 3 domain-containing protein</fullName>
    </recommendedName>
</protein>
<dbReference type="GO" id="GO:0005634">
    <property type="term" value="C:nucleus"/>
    <property type="evidence" value="ECO:0007669"/>
    <property type="project" value="InterPro"/>
</dbReference>
<sequence>MSQDTSAIDSLLGLNLDQPAADQPLPKPRKRINNLNESHFLGIKGLSYIKKNQKQIRSKLNHKDDYKNLTNLLNFYQLWGHSIYPKANFKDFLDMTVKVGSKSKLLKRQRQDWLNQEMGVEKYSSLKNEGLQQDIDNPQDRDNVNNQGSDDEMNDNNNNDDDDDDQVVKQRSKGNRLFVAEDESDDDDDLYAVPKRRVEKLLSQGDNEEIGKDTIAKENTEDKEEEDKQNKDPHTQKKGLQDFNDDFEDDDDDDFDQILEKPAPPPPTQHQPEEDPDAVMRELQQPQPQDEYDEDEIEYEIMREAGF</sequence>
<dbReference type="EMBL" id="KV454212">
    <property type="protein sequence ID" value="ODQ57999.1"/>
    <property type="molecule type" value="Genomic_DNA"/>
</dbReference>
<organism evidence="3 4">
    <name type="scientific">Wickerhamomyces anomalus (strain ATCC 58044 / CBS 1984 / NCYC 433 / NRRL Y-366-8)</name>
    <name type="common">Yeast</name>
    <name type="synonym">Hansenula anomala</name>
    <dbReference type="NCBI Taxonomy" id="683960"/>
    <lineage>
        <taxon>Eukaryota</taxon>
        <taxon>Fungi</taxon>
        <taxon>Dikarya</taxon>
        <taxon>Ascomycota</taxon>
        <taxon>Saccharomycotina</taxon>
        <taxon>Saccharomycetes</taxon>
        <taxon>Phaffomycetales</taxon>
        <taxon>Wickerhamomycetaceae</taxon>
        <taxon>Wickerhamomyces</taxon>
    </lineage>
</organism>
<feature type="region of interest" description="Disordered" evidence="1">
    <location>
        <begin position="130"/>
        <end position="296"/>
    </location>
</feature>
<dbReference type="InterPro" id="IPR012923">
    <property type="entry name" value="Csm3"/>
</dbReference>
<dbReference type="GO" id="GO:0006974">
    <property type="term" value="P:DNA damage response"/>
    <property type="evidence" value="ECO:0007669"/>
    <property type="project" value="InterPro"/>
</dbReference>
<evidence type="ECO:0000256" key="1">
    <source>
        <dbReference type="SAM" id="MobiDB-lite"/>
    </source>
</evidence>
<dbReference type="AlphaFoldDB" id="A0A1E3NXS6"/>